<evidence type="ECO:0000313" key="5">
    <source>
        <dbReference type="EMBL" id="ELA46456.1"/>
    </source>
</evidence>
<keyword evidence="1" id="KW-0677">Repeat</keyword>
<dbReference type="SUPFAM" id="SSF82109">
    <property type="entry name" value="MIR domain"/>
    <property type="match status" value="1"/>
</dbReference>
<organism evidence="5 6">
    <name type="scientific">Vavraia culicis (isolate floridensis)</name>
    <name type="common">Microsporidian parasite</name>
    <dbReference type="NCBI Taxonomy" id="948595"/>
    <lineage>
        <taxon>Eukaryota</taxon>
        <taxon>Fungi</taxon>
        <taxon>Fungi incertae sedis</taxon>
        <taxon>Microsporidia</taxon>
        <taxon>Pleistophoridae</taxon>
        <taxon>Vavraia</taxon>
    </lineage>
</organism>
<name>L2GS22_VAVCU</name>
<gene>
    <name evidence="5" type="ORF">VCUG_02051</name>
</gene>
<dbReference type="OrthoDB" id="10412963at2759"/>
<feature type="compositionally biased region" description="Basic and acidic residues" evidence="2">
    <location>
        <begin position="396"/>
        <end position="438"/>
    </location>
</feature>
<feature type="compositionally biased region" description="Basic and acidic residues" evidence="2">
    <location>
        <begin position="327"/>
        <end position="388"/>
    </location>
</feature>
<evidence type="ECO:0000256" key="2">
    <source>
        <dbReference type="SAM" id="MobiDB-lite"/>
    </source>
</evidence>
<dbReference type="GeneID" id="19879919"/>
<dbReference type="PROSITE" id="PS50919">
    <property type="entry name" value="MIR"/>
    <property type="match status" value="1"/>
</dbReference>
<feature type="transmembrane region" description="Helical" evidence="3">
    <location>
        <begin position="202"/>
        <end position="224"/>
    </location>
</feature>
<dbReference type="InterPro" id="IPR016093">
    <property type="entry name" value="MIR_motif"/>
</dbReference>
<dbReference type="HOGENOM" id="CLU_403419_0_0_1"/>
<dbReference type="RefSeq" id="XP_008075064.1">
    <property type="nucleotide sequence ID" value="XM_008076873.1"/>
</dbReference>
<keyword evidence="3" id="KW-1133">Transmembrane helix</keyword>
<proteinExistence type="predicted"/>
<feature type="transmembrane region" description="Helical" evidence="3">
    <location>
        <begin position="236"/>
        <end position="262"/>
    </location>
</feature>
<feature type="transmembrane region" description="Helical" evidence="3">
    <location>
        <begin position="268"/>
        <end position="288"/>
    </location>
</feature>
<evidence type="ECO:0000259" key="4">
    <source>
        <dbReference type="PROSITE" id="PS50919"/>
    </source>
</evidence>
<dbReference type="InParanoid" id="L2GS22"/>
<dbReference type="EMBL" id="GL877444">
    <property type="protein sequence ID" value="ELA46456.1"/>
    <property type="molecule type" value="Genomic_DNA"/>
</dbReference>
<dbReference type="Proteomes" id="UP000011081">
    <property type="component" value="Unassembled WGS sequence"/>
</dbReference>
<dbReference type="OMA" id="FMITECT"/>
<dbReference type="VEuPathDB" id="MicrosporidiaDB:VCUG_02051"/>
<evidence type="ECO:0000313" key="6">
    <source>
        <dbReference type="Proteomes" id="UP000011081"/>
    </source>
</evidence>
<sequence>MPCIKWFVYLHIMNCVRRRAICTPVKEQAKETRKADTNESVSNKCAEFRVRSVVLFELLVSLMKNLVCVLLFNGVEEETSYEKNVRTGVLSGDASVNRSRSVKGTLKESIKADRGGHQAKKSYLHETSNYMCSFFMRQYGVLRGLFSVHYRKTSILSNAATIILPCVKTIALKEFHPISTYLLHNVLLSLTLRATGLPMICLFLYTRTISYLQIYFALTILMLLSKEKVVTILAQTFLVLHRFTLITPLLVLTACNIVESYLNRKKMHILSFAVIAVPLLACMMKHLLNREQFEETDKYVIDRAVVRIKNYHGDALEGTYEIIKVHEEDDDEPAKVDEEERETNGYKIDETNNTRSDSAENRDLKGLEKRIVGTIRGENDNRVGDNTKDTGNNGREGMKLGDNKADEVGAEKEHDEKNQKSEQKQNKSNGDNKPDTAKKGRREQKHNNNPDSFIRQNELIRLKNIETSKFISSTTDKVDQKFHKIEMKDSNEQSFSLWRISNTNRNKEYVTARSFFKLKNANTNLMLGIRSDGMLNGSNESKITRQTFMITECTNHAYYKMVQESEDMLRMANEKTQAPDRVSEIRVDLAVNFIDFLKFCVIVCIMLLGYVLYKRYDFGWSMDESIIIFLVFLGCSVFLSTEFFAYVQYLTVLKLTKQFIVGMRSFVRPSLRKV</sequence>
<reference evidence="6" key="1">
    <citation type="submission" date="2011-03" db="EMBL/GenBank/DDBJ databases">
        <title>The genome sequence of Vavraia culicis strain floridensis.</title>
        <authorList>
            <consortium name="The Broad Institute Genome Sequencing Platform"/>
            <person name="Cuomo C."/>
            <person name="Becnel J."/>
            <person name="Sanscrainte N."/>
            <person name="Young S.K."/>
            <person name="Zeng Q."/>
            <person name="Gargeya S."/>
            <person name="Fitzgerald M."/>
            <person name="Haas B."/>
            <person name="Abouelleil A."/>
            <person name="Alvarado L."/>
            <person name="Arachchi H.M."/>
            <person name="Berlin A."/>
            <person name="Chapman S.B."/>
            <person name="Gearin G."/>
            <person name="Goldberg J."/>
            <person name="Griggs A."/>
            <person name="Gujja S."/>
            <person name="Hansen M."/>
            <person name="Heiman D."/>
            <person name="Howarth C."/>
            <person name="Larimer J."/>
            <person name="Lui A."/>
            <person name="MacDonald P.J.P."/>
            <person name="McCowen C."/>
            <person name="Montmayeur A."/>
            <person name="Murphy C."/>
            <person name="Neiman D."/>
            <person name="Pearson M."/>
            <person name="Priest M."/>
            <person name="Roberts A."/>
            <person name="Saif S."/>
            <person name="Shea T."/>
            <person name="Sisk P."/>
            <person name="Stolte C."/>
            <person name="Sykes S."/>
            <person name="Wortman J."/>
            <person name="Nusbaum C."/>
            <person name="Birren B."/>
        </authorList>
    </citation>
    <scope>NUCLEOTIDE SEQUENCE [LARGE SCALE GENOMIC DNA]</scope>
    <source>
        <strain evidence="6">floridensis</strain>
    </source>
</reference>
<dbReference type="AlphaFoldDB" id="L2GS22"/>
<dbReference type="InterPro" id="IPR036300">
    <property type="entry name" value="MIR_dom_sf"/>
</dbReference>
<evidence type="ECO:0000256" key="3">
    <source>
        <dbReference type="SAM" id="Phobius"/>
    </source>
</evidence>
<feature type="transmembrane region" description="Helical" evidence="3">
    <location>
        <begin position="625"/>
        <end position="647"/>
    </location>
</feature>
<protein>
    <recommendedName>
        <fullName evidence="4">MIR domain-containing protein</fullName>
    </recommendedName>
</protein>
<feature type="region of interest" description="Disordered" evidence="2">
    <location>
        <begin position="327"/>
        <end position="456"/>
    </location>
</feature>
<keyword evidence="6" id="KW-1185">Reference proteome</keyword>
<feature type="domain" description="MIR" evidence="4">
    <location>
        <begin position="451"/>
        <end position="503"/>
    </location>
</feature>
<feature type="transmembrane region" description="Helical" evidence="3">
    <location>
        <begin position="589"/>
        <end position="613"/>
    </location>
</feature>
<keyword evidence="3" id="KW-0472">Membrane</keyword>
<evidence type="ECO:0000256" key="1">
    <source>
        <dbReference type="ARBA" id="ARBA00022737"/>
    </source>
</evidence>
<accession>L2GS22</accession>
<keyword evidence="3" id="KW-0812">Transmembrane</keyword>